<evidence type="ECO:0000259" key="1">
    <source>
        <dbReference type="PROSITE" id="PS50994"/>
    </source>
</evidence>
<dbReference type="AlphaFoldDB" id="A0A537J5R8"/>
<dbReference type="GO" id="GO:0015074">
    <property type="term" value="P:DNA integration"/>
    <property type="evidence" value="ECO:0007669"/>
    <property type="project" value="InterPro"/>
</dbReference>
<protein>
    <submittedName>
        <fullName evidence="2">Transposase family protein</fullName>
    </submittedName>
</protein>
<comment type="caution">
    <text evidence="2">The sequence shown here is derived from an EMBL/GenBank/DDBJ whole genome shotgun (WGS) entry which is preliminary data.</text>
</comment>
<reference evidence="2 3" key="1">
    <citation type="journal article" date="2019" name="Nat. Microbiol.">
        <title>Mediterranean grassland soil C-N compound turnover is dependent on rainfall and depth, and is mediated by genomically divergent microorganisms.</title>
        <authorList>
            <person name="Diamond S."/>
            <person name="Andeer P.F."/>
            <person name="Li Z."/>
            <person name="Crits-Christoph A."/>
            <person name="Burstein D."/>
            <person name="Anantharaman K."/>
            <person name="Lane K.R."/>
            <person name="Thomas B.C."/>
            <person name="Pan C."/>
            <person name="Northen T.R."/>
            <person name="Banfield J.F."/>
        </authorList>
    </citation>
    <scope>NUCLEOTIDE SEQUENCE [LARGE SCALE GENOMIC DNA]</scope>
    <source>
        <strain evidence="2">NP_7</strain>
    </source>
</reference>
<dbReference type="Proteomes" id="UP000320048">
    <property type="component" value="Unassembled WGS sequence"/>
</dbReference>
<dbReference type="EMBL" id="VBAO01000349">
    <property type="protein sequence ID" value="TMI78702.1"/>
    <property type="molecule type" value="Genomic_DNA"/>
</dbReference>
<dbReference type="InterPro" id="IPR001584">
    <property type="entry name" value="Integrase_cat-core"/>
</dbReference>
<evidence type="ECO:0000313" key="3">
    <source>
        <dbReference type="Proteomes" id="UP000320048"/>
    </source>
</evidence>
<gene>
    <name evidence="2" type="ORF">E6H04_11940</name>
</gene>
<accession>A0A537J5R8</accession>
<feature type="non-terminal residue" evidence="2">
    <location>
        <position position="112"/>
    </location>
</feature>
<dbReference type="InterPro" id="IPR012337">
    <property type="entry name" value="RNaseH-like_sf"/>
</dbReference>
<evidence type="ECO:0000313" key="2">
    <source>
        <dbReference type="EMBL" id="TMI78702.1"/>
    </source>
</evidence>
<feature type="domain" description="Integrase catalytic" evidence="1">
    <location>
        <begin position="1"/>
        <end position="112"/>
    </location>
</feature>
<dbReference type="Gene3D" id="3.30.420.10">
    <property type="entry name" value="Ribonuclease H-like superfamily/Ribonuclease H"/>
    <property type="match status" value="1"/>
</dbReference>
<dbReference type="InterPro" id="IPR036397">
    <property type="entry name" value="RNaseH_sf"/>
</dbReference>
<name>A0A537J5R8_9BACT</name>
<sequence>MGKLKGVGKVWQLTACDAACSYGIATLVPRVTQQAAIQFLRGHVVPAYERAGYRIHAVLTDGGPEWQARFAAACRELGISHRRTRPRHAWTNGFVERLQGTILTELWRVAFR</sequence>
<dbReference type="SUPFAM" id="SSF53098">
    <property type="entry name" value="Ribonuclease H-like"/>
    <property type="match status" value="1"/>
</dbReference>
<proteinExistence type="predicted"/>
<dbReference type="GO" id="GO:0003676">
    <property type="term" value="F:nucleic acid binding"/>
    <property type="evidence" value="ECO:0007669"/>
    <property type="project" value="InterPro"/>
</dbReference>
<organism evidence="2 3">
    <name type="scientific">Candidatus Segetimicrobium genomatis</name>
    <dbReference type="NCBI Taxonomy" id="2569760"/>
    <lineage>
        <taxon>Bacteria</taxon>
        <taxon>Bacillati</taxon>
        <taxon>Candidatus Sysuimicrobiota</taxon>
        <taxon>Candidatus Sysuimicrobiia</taxon>
        <taxon>Candidatus Sysuimicrobiales</taxon>
        <taxon>Candidatus Segetimicrobiaceae</taxon>
        <taxon>Candidatus Segetimicrobium</taxon>
    </lineage>
</organism>
<dbReference type="PROSITE" id="PS50994">
    <property type="entry name" value="INTEGRASE"/>
    <property type="match status" value="1"/>
</dbReference>